<dbReference type="PANTHER" id="PTHR46344">
    <property type="entry name" value="OS02G0202900 PROTEIN"/>
    <property type="match status" value="1"/>
</dbReference>
<name>A0A815U0R3_ADIRI</name>
<reference evidence="4" key="1">
    <citation type="submission" date="2021-02" db="EMBL/GenBank/DDBJ databases">
        <authorList>
            <person name="Nowell W R."/>
        </authorList>
    </citation>
    <scope>NUCLEOTIDE SEQUENCE</scope>
</reference>
<dbReference type="PANTHER" id="PTHR46344:SF27">
    <property type="entry name" value="KELCH REPEAT SUPERFAMILY PROTEIN"/>
    <property type="match status" value="1"/>
</dbReference>
<evidence type="ECO:0000256" key="1">
    <source>
        <dbReference type="ARBA" id="ARBA00022441"/>
    </source>
</evidence>
<gene>
    <name evidence="4" type="ORF">EDS130_LOCUS43198</name>
</gene>
<proteinExistence type="predicted"/>
<evidence type="ECO:0000256" key="3">
    <source>
        <dbReference type="SAM" id="SignalP"/>
    </source>
</evidence>
<protein>
    <submittedName>
        <fullName evidence="4">Uncharacterized protein</fullName>
    </submittedName>
</protein>
<dbReference type="AlphaFoldDB" id="A0A815U0R3"/>
<evidence type="ECO:0000313" key="5">
    <source>
        <dbReference type="Proteomes" id="UP000663852"/>
    </source>
</evidence>
<dbReference type="Pfam" id="PF24681">
    <property type="entry name" value="Kelch_KLHDC2_KLHL20_DRC7"/>
    <property type="match status" value="1"/>
</dbReference>
<dbReference type="InterPro" id="IPR015915">
    <property type="entry name" value="Kelch-typ_b-propeller"/>
</dbReference>
<dbReference type="InterPro" id="IPR006652">
    <property type="entry name" value="Kelch_1"/>
</dbReference>
<evidence type="ECO:0000256" key="2">
    <source>
        <dbReference type="ARBA" id="ARBA00022737"/>
    </source>
</evidence>
<dbReference type="Proteomes" id="UP000663852">
    <property type="component" value="Unassembled WGS sequence"/>
</dbReference>
<keyword evidence="1" id="KW-0880">Kelch repeat</keyword>
<keyword evidence="2" id="KW-0677">Repeat</keyword>
<dbReference type="EMBL" id="CAJNOJ010000688">
    <property type="protein sequence ID" value="CAF1510210.1"/>
    <property type="molecule type" value="Genomic_DNA"/>
</dbReference>
<comment type="caution">
    <text evidence="4">The sequence shown here is derived from an EMBL/GenBank/DDBJ whole genome shotgun (WGS) entry which is preliminary data.</text>
</comment>
<dbReference type="Gene3D" id="2.120.10.80">
    <property type="entry name" value="Kelch-type beta propeller"/>
    <property type="match status" value="1"/>
</dbReference>
<dbReference type="SMART" id="SM00612">
    <property type="entry name" value="Kelch"/>
    <property type="match status" value="2"/>
</dbReference>
<accession>A0A815U0R3</accession>
<evidence type="ECO:0000313" key="4">
    <source>
        <dbReference type="EMBL" id="CAF1510210.1"/>
    </source>
</evidence>
<dbReference type="SUPFAM" id="SSF117281">
    <property type="entry name" value="Kelch motif"/>
    <property type="match status" value="1"/>
</dbReference>
<feature type="signal peptide" evidence="3">
    <location>
        <begin position="1"/>
        <end position="23"/>
    </location>
</feature>
<feature type="chain" id="PRO_5032681415" evidence="3">
    <location>
        <begin position="24"/>
        <end position="285"/>
    </location>
</feature>
<organism evidence="4 5">
    <name type="scientific">Adineta ricciae</name>
    <name type="common">Rotifer</name>
    <dbReference type="NCBI Taxonomy" id="249248"/>
    <lineage>
        <taxon>Eukaryota</taxon>
        <taxon>Metazoa</taxon>
        <taxon>Spiralia</taxon>
        <taxon>Gnathifera</taxon>
        <taxon>Rotifera</taxon>
        <taxon>Eurotatoria</taxon>
        <taxon>Bdelloidea</taxon>
        <taxon>Adinetida</taxon>
        <taxon>Adinetidae</taxon>
        <taxon>Adineta</taxon>
    </lineage>
</organism>
<dbReference type="OrthoDB" id="45365at2759"/>
<sequence>MVLKAMFYCIVILFSMTIVHVSGQLCQDTTQYGRCSMNNACGCLHMAGANSVGICGFLYGFCSKLTPCESTDNLCDEPHHTCVHHPRCSSHPVCYPLSMIDQQLCPPIIAFLYHVSYVISIFFLTNTTSTTTTAPSTTTTVTPGWTMTTNMSVARYGHTASILSNGKILVAGGYGNNDVVLNSAESYDPLTNTWTMTTNMSVPRKYHTASILSNGKILVAGGFGNNRVSLNSAESYDPLTNTWTMTTNMSVPRYSHTASILSNGKILVAGGYGESGYSWNSAELY</sequence>
<keyword evidence="3" id="KW-0732">Signal</keyword>